<evidence type="ECO:0000256" key="3">
    <source>
        <dbReference type="ARBA" id="ARBA00012071"/>
    </source>
</evidence>
<evidence type="ECO:0000256" key="10">
    <source>
        <dbReference type="ARBA" id="ARBA00022840"/>
    </source>
</evidence>
<dbReference type="SUPFAM" id="SSF52540">
    <property type="entry name" value="P-loop containing nucleoside triphosphate hydrolases"/>
    <property type="match status" value="1"/>
</dbReference>
<comment type="pathway">
    <text evidence="2 13">Glycolipid biosynthesis; lipid IV(A) biosynthesis; lipid IV(A) from (3R)-3-hydroxytetradecanoyl-[acyl-carrier-protein] and UDP-N-acetyl-alpha-D-glucosamine: step 6/6.</text>
</comment>
<comment type="catalytic activity">
    <reaction evidence="13">
        <text>a lipid A disaccharide + ATP = a lipid IVA + ADP + H(+)</text>
        <dbReference type="Rhea" id="RHEA:67840"/>
        <dbReference type="ChEBI" id="CHEBI:15378"/>
        <dbReference type="ChEBI" id="CHEBI:30616"/>
        <dbReference type="ChEBI" id="CHEBI:176343"/>
        <dbReference type="ChEBI" id="CHEBI:176425"/>
        <dbReference type="ChEBI" id="CHEBI:456216"/>
        <dbReference type="EC" id="2.7.1.130"/>
    </reaction>
</comment>
<dbReference type="RefSeq" id="WP_283488576.1">
    <property type="nucleotide sequence ID" value="NZ_CP125947.1"/>
</dbReference>
<evidence type="ECO:0000313" key="14">
    <source>
        <dbReference type="EMBL" id="WHS67548.1"/>
    </source>
</evidence>
<evidence type="ECO:0000256" key="13">
    <source>
        <dbReference type="HAMAP-Rule" id="MF_00409"/>
    </source>
</evidence>
<organism evidence="14 15">
    <name type="scientific">Comamonas resistens</name>
    <dbReference type="NCBI Taxonomy" id="3046670"/>
    <lineage>
        <taxon>Bacteria</taxon>
        <taxon>Pseudomonadati</taxon>
        <taxon>Pseudomonadota</taxon>
        <taxon>Betaproteobacteria</taxon>
        <taxon>Burkholderiales</taxon>
        <taxon>Comamonadaceae</taxon>
        <taxon>Comamonas</taxon>
    </lineage>
</organism>
<dbReference type="NCBIfam" id="TIGR00682">
    <property type="entry name" value="lpxK"/>
    <property type="match status" value="1"/>
</dbReference>
<proteinExistence type="inferred from homology"/>
<keyword evidence="5 13" id="KW-0444">Lipid biosynthesis</keyword>
<evidence type="ECO:0000256" key="12">
    <source>
        <dbReference type="ARBA" id="ARBA00029757"/>
    </source>
</evidence>
<accession>A0ABY8SX90</accession>
<evidence type="ECO:0000256" key="9">
    <source>
        <dbReference type="ARBA" id="ARBA00022777"/>
    </source>
</evidence>
<name>A0ABY8SX90_9BURK</name>
<comment type="similarity">
    <text evidence="13">Belongs to the LpxK family.</text>
</comment>
<keyword evidence="7 13" id="KW-0808">Transferase</keyword>
<dbReference type="Pfam" id="PF02606">
    <property type="entry name" value="LpxK"/>
    <property type="match status" value="1"/>
</dbReference>
<dbReference type="EC" id="2.7.1.130" evidence="3 13"/>
<keyword evidence="9 13" id="KW-0418">Kinase</keyword>
<keyword evidence="10 13" id="KW-0067">ATP-binding</keyword>
<evidence type="ECO:0000256" key="2">
    <source>
        <dbReference type="ARBA" id="ARBA00004870"/>
    </source>
</evidence>
<keyword evidence="6 13" id="KW-0441">Lipid A biosynthesis</keyword>
<dbReference type="InterPro" id="IPR027417">
    <property type="entry name" value="P-loop_NTPase"/>
</dbReference>
<evidence type="ECO:0000256" key="8">
    <source>
        <dbReference type="ARBA" id="ARBA00022741"/>
    </source>
</evidence>
<gene>
    <name evidence="13 14" type="primary">lpxK</name>
    <name evidence="14" type="ORF">QMY55_10750</name>
</gene>
<evidence type="ECO:0000256" key="4">
    <source>
        <dbReference type="ARBA" id="ARBA00016436"/>
    </source>
</evidence>
<dbReference type="GO" id="GO:0009029">
    <property type="term" value="F:lipid-A 4'-kinase activity"/>
    <property type="evidence" value="ECO:0007669"/>
    <property type="project" value="UniProtKB-EC"/>
</dbReference>
<dbReference type="PANTHER" id="PTHR42724">
    <property type="entry name" value="TETRAACYLDISACCHARIDE 4'-KINASE"/>
    <property type="match status" value="1"/>
</dbReference>
<feature type="binding site" evidence="13">
    <location>
        <begin position="65"/>
        <end position="72"/>
    </location>
    <ligand>
        <name>ATP</name>
        <dbReference type="ChEBI" id="CHEBI:30616"/>
    </ligand>
</feature>
<keyword evidence="15" id="KW-1185">Reference proteome</keyword>
<sequence length="341" mass="36762">MPQTSSSSSPSSQGLRALWRKRGLGAWLLWPLSCLYGGLQGWNAWRMRRRQQSTGLPVIVVGNVIAGGAGKTPVTQAVVAHLQAAGWTPGILSRGYGRKTDDCREALPDSPASEVGDEPALLARSTGAPVFVATKRLDAARALREKYPQVDILVSDDGLQHLTMARDVELCVFNDEGVGNGFLLPAGPLREPWPRDVTATLYAGQAPQPTGSAPAFALRRQLADHARNGRGESRSLRDLAVRPVEAVAAVARPESFFSMLLAQGLTLDATQALPDHYDFESFSRKLDNGSALICTEKDAVKLWRSFPDAWAVPLQLQLPHAFWALLDARLAAVCPSGPGRS</sequence>
<evidence type="ECO:0000256" key="6">
    <source>
        <dbReference type="ARBA" id="ARBA00022556"/>
    </source>
</evidence>
<dbReference type="EMBL" id="CP125947">
    <property type="protein sequence ID" value="WHS67548.1"/>
    <property type="molecule type" value="Genomic_DNA"/>
</dbReference>
<evidence type="ECO:0000256" key="5">
    <source>
        <dbReference type="ARBA" id="ARBA00022516"/>
    </source>
</evidence>
<evidence type="ECO:0000256" key="7">
    <source>
        <dbReference type="ARBA" id="ARBA00022679"/>
    </source>
</evidence>
<protein>
    <recommendedName>
        <fullName evidence="4 13">Tetraacyldisaccharide 4'-kinase</fullName>
        <ecNumber evidence="3 13">2.7.1.130</ecNumber>
    </recommendedName>
    <alternativeName>
        <fullName evidence="12 13">Lipid A 4'-kinase</fullName>
    </alternativeName>
</protein>
<dbReference type="Proteomes" id="UP001240697">
    <property type="component" value="Chromosome"/>
</dbReference>
<keyword evidence="8 13" id="KW-0547">Nucleotide-binding</keyword>
<keyword evidence="11 13" id="KW-0443">Lipid metabolism</keyword>
<evidence type="ECO:0000313" key="15">
    <source>
        <dbReference type="Proteomes" id="UP001240697"/>
    </source>
</evidence>
<evidence type="ECO:0000256" key="1">
    <source>
        <dbReference type="ARBA" id="ARBA00002274"/>
    </source>
</evidence>
<dbReference type="HAMAP" id="MF_00409">
    <property type="entry name" value="LpxK"/>
    <property type="match status" value="1"/>
</dbReference>
<reference evidence="14 15" key="1">
    <citation type="submission" date="2023-05" db="EMBL/GenBank/DDBJ databases">
        <authorList>
            <person name="Yin Y."/>
            <person name="Lu Z."/>
        </authorList>
    </citation>
    <scope>NUCLEOTIDE SEQUENCE [LARGE SCALE GENOMIC DNA]</scope>
    <source>
        <strain evidence="14 15">ZM22</strain>
    </source>
</reference>
<dbReference type="InterPro" id="IPR003758">
    <property type="entry name" value="LpxK"/>
</dbReference>
<comment type="function">
    <text evidence="1 13">Transfers the gamma-phosphate of ATP to the 4'-position of a tetraacyldisaccharide 1-phosphate intermediate (termed DS-1-P) to form tetraacyldisaccharide 1,4'-bis-phosphate (lipid IVA).</text>
</comment>
<dbReference type="PANTHER" id="PTHR42724:SF1">
    <property type="entry name" value="TETRAACYLDISACCHARIDE 4'-KINASE, MITOCHONDRIAL-RELATED"/>
    <property type="match status" value="1"/>
</dbReference>
<evidence type="ECO:0000256" key="11">
    <source>
        <dbReference type="ARBA" id="ARBA00023098"/>
    </source>
</evidence>